<sequence length="36" mass="4054">MALNHGNPGPPIRVRFIGHFWKQGYQCQTKAAAKTE</sequence>
<reference evidence="1 2" key="1">
    <citation type="submission" date="2024-08" db="EMBL/GenBank/DDBJ databases">
        <title>The draft genome of Apodemus speciosus.</title>
        <authorList>
            <person name="Nabeshima K."/>
            <person name="Suzuki S."/>
            <person name="Onuma M."/>
        </authorList>
    </citation>
    <scope>NUCLEOTIDE SEQUENCE [LARGE SCALE GENOMIC DNA]</scope>
    <source>
        <strain evidence="1">IB14-021</strain>
    </source>
</reference>
<gene>
    <name evidence="1" type="ORF">APTSU1_001245500</name>
</gene>
<protein>
    <submittedName>
        <fullName evidence="1">Uncharacterized protein</fullName>
    </submittedName>
</protein>
<evidence type="ECO:0000313" key="2">
    <source>
        <dbReference type="Proteomes" id="UP001623349"/>
    </source>
</evidence>
<name>A0ABQ0FDA0_APOSI</name>
<accession>A0ABQ0FDA0</accession>
<dbReference type="EMBL" id="BAAFST010000012">
    <property type="protein sequence ID" value="GAB1297219.1"/>
    <property type="molecule type" value="Genomic_DNA"/>
</dbReference>
<evidence type="ECO:0000313" key="1">
    <source>
        <dbReference type="EMBL" id="GAB1297219.1"/>
    </source>
</evidence>
<dbReference type="Proteomes" id="UP001623349">
    <property type="component" value="Unassembled WGS sequence"/>
</dbReference>
<proteinExistence type="predicted"/>
<comment type="caution">
    <text evidence="1">The sequence shown here is derived from an EMBL/GenBank/DDBJ whole genome shotgun (WGS) entry which is preliminary data.</text>
</comment>
<keyword evidence="2" id="KW-1185">Reference proteome</keyword>
<organism evidence="1 2">
    <name type="scientific">Apodemus speciosus</name>
    <name type="common">Large Japanese field mouse</name>
    <dbReference type="NCBI Taxonomy" id="105296"/>
    <lineage>
        <taxon>Eukaryota</taxon>
        <taxon>Metazoa</taxon>
        <taxon>Chordata</taxon>
        <taxon>Craniata</taxon>
        <taxon>Vertebrata</taxon>
        <taxon>Euteleostomi</taxon>
        <taxon>Mammalia</taxon>
        <taxon>Eutheria</taxon>
        <taxon>Euarchontoglires</taxon>
        <taxon>Glires</taxon>
        <taxon>Rodentia</taxon>
        <taxon>Myomorpha</taxon>
        <taxon>Muroidea</taxon>
        <taxon>Muridae</taxon>
        <taxon>Murinae</taxon>
        <taxon>Apodemus</taxon>
    </lineage>
</organism>